<dbReference type="Proteomes" id="UP000325563">
    <property type="component" value="Chromosome"/>
</dbReference>
<organism evidence="1 2">
    <name type="scientific">Streptomyces vinaceus</name>
    <dbReference type="NCBI Taxonomy" id="1960"/>
    <lineage>
        <taxon>Bacteria</taxon>
        <taxon>Bacillati</taxon>
        <taxon>Actinomycetota</taxon>
        <taxon>Actinomycetes</taxon>
        <taxon>Kitasatosporales</taxon>
        <taxon>Streptomycetaceae</taxon>
        <taxon>Streptomyces</taxon>
    </lineage>
</organism>
<dbReference type="RefSeq" id="WP_150529245.1">
    <property type="nucleotide sequence ID" value="NZ_BNBW01000008.1"/>
</dbReference>
<evidence type="ECO:0008006" key="3">
    <source>
        <dbReference type="Google" id="ProtNLM"/>
    </source>
</evidence>
<dbReference type="GeneID" id="95614170"/>
<proteinExistence type="predicted"/>
<sequence length="503" mass="53884">MGAVARRQSEEGRAAAAGLLRGGRFGIGGVARPVLPASWIAFDAEIRRVHSPWFPGPRGAARIEVRLCHPDGRVREAALQDPKPPLPLVAIRCADWVPAVRERARRVLAEALAARPANTLIGLTPLVLRLGGREQGAWALELFETALRAPEPVLAPYWRPAQPARWGRAAKPARTMTGEEPDTVLGWLRRSGDLPTRRFATRLTLGAGLFGVRELALRAGQEQDPATARLWADAALAALAADGPDDEAIDSLLRGHMPMVRAGGVTALRRAGRHAEAAEHLADRSGLVRACARWLVKQDGGDPYALCRALVEDPARLTAHAVTGFAECARRADAPLLRALLDHPAGAVRAAAVAGLRTLDITDADLLRPLLDDPSAAVAREASVSLAQVAARLPAEWLLERIAPGRPAHTRRGAYRVLHARGGVLGLRASVELLTDADPGLRRLAAQRVQSLWSPYAPPALPLRDPEVGALLERCTELFGDHVMGRLRSQLGIPRAGSGPIGY</sequence>
<evidence type="ECO:0000313" key="1">
    <source>
        <dbReference type="EMBL" id="QEV48227.1"/>
    </source>
</evidence>
<dbReference type="EMBL" id="CP023692">
    <property type="protein sequence ID" value="QEV48227.1"/>
    <property type="molecule type" value="Genomic_DNA"/>
</dbReference>
<name>A0A5J6JAM4_STRVI</name>
<dbReference type="InterPro" id="IPR016024">
    <property type="entry name" value="ARM-type_fold"/>
</dbReference>
<protein>
    <recommendedName>
        <fullName evidence="3">HEAT repeat domain-containing protein</fullName>
    </recommendedName>
</protein>
<accession>A0A5J6JAM4</accession>
<dbReference type="AlphaFoldDB" id="A0A5J6JAM4"/>
<reference evidence="1 2" key="1">
    <citation type="submission" date="2017-09" db="EMBL/GenBank/DDBJ databases">
        <authorList>
            <person name="Lee N."/>
            <person name="Cho B.-K."/>
        </authorList>
    </citation>
    <scope>NUCLEOTIDE SEQUENCE [LARGE SCALE GENOMIC DNA]</scope>
    <source>
        <strain evidence="1 2">ATCC 27476</strain>
    </source>
</reference>
<dbReference type="InterPro" id="IPR011989">
    <property type="entry name" value="ARM-like"/>
</dbReference>
<evidence type="ECO:0000313" key="2">
    <source>
        <dbReference type="Proteomes" id="UP000325563"/>
    </source>
</evidence>
<dbReference type="Gene3D" id="1.25.10.10">
    <property type="entry name" value="Leucine-rich Repeat Variant"/>
    <property type="match status" value="1"/>
</dbReference>
<gene>
    <name evidence="1" type="ORF">CP980_26860</name>
</gene>
<keyword evidence="2" id="KW-1185">Reference proteome</keyword>
<dbReference type="KEGG" id="svn:CP980_26860"/>
<dbReference type="SUPFAM" id="SSF48371">
    <property type="entry name" value="ARM repeat"/>
    <property type="match status" value="1"/>
</dbReference>